<keyword evidence="3" id="KW-1185">Reference proteome</keyword>
<evidence type="ECO:0000313" key="3">
    <source>
        <dbReference type="Proteomes" id="UP001607302"/>
    </source>
</evidence>
<dbReference type="Proteomes" id="UP001607302">
    <property type="component" value="Unassembled WGS sequence"/>
</dbReference>
<evidence type="ECO:0000256" key="1">
    <source>
        <dbReference type="SAM" id="MobiDB-lite"/>
    </source>
</evidence>
<feature type="region of interest" description="Disordered" evidence="1">
    <location>
        <begin position="50"/>
        <end position="88"/>
    </location>
</feature>
<gene>
    <name evidence="2" type="ORF">V1478_011253</name>
</gene>
<comment type="caution">
    <text evidence="2">The sequence shown here is derived from an EMBL/GenBank/DDBJ whole genome shotgun (WGS) entry which is preliminary data.</text>
</comment>
<feature type="compositionally biased region" description="Pro residues" evidence="1">
    <location>
        <begin position="55"/>
        <end position="68"/>
    </location>
</feature>
<organism evidence="2 3">
    <name type="scientific">Vespula squamosa</name>
    <name type="common">Southern yellow jacket</name>
    <name type="synonym">Wasp</name>
    <dbReference type="NCBI Taxonomy" id="30214"/>
    <lineage>
        <taxon>Eukaryota</taxon>
        <taxon>Metazoa</taxon>
        <taxon>Ecdysozoa</taxon>
        <taxon>Arthropoda</taxon>
        <taxon>Hexapoda</taxon>
        <taxon>Insecta</taxon>
        <taxon>Pterygota</taxon>
        <taxon>Neoptera</taxon>
        <taxon>Endopterygota</taxon>
        <taxon>Hymenoptera</taxon>
        <taxon>Apocrita</taxon>
        <taxon>Aculeata</taxon>
        <taxon>Vespoidea</taxon>
        <taxon>Vespidae</taxon>
        <taxon>Vespinae</taxon>
        <taxon>Vespula</taxon>
    </lineage>
</organism>
<protein>
    <submittedName>
        <fullName evidence="2">Uncharacterized protein</fullName>
    </submittedName>
</protein>
<accession>A0ABD2ADZ1</accession>
<proteinExistence type="predicted"/>
<evidence type="ECO:0000313" key="2">
    <source>
        <dbReference type="EMBL" id="KAL2718834.1"/>
    </source>
</evidence>
<sequence>MKRKCYPRLNYNLYRGYGRSSDPEIQLLRIYELPRYSLSSAIFSTGIKPDIVAAPQPPPPPPPPPSPPTFSSVSPVCHEEPLSYTLQG</sequence>
<dbReference type="AlphaFoldDB" id="A0ABD2ADZ1"/>
<reference evidence="2 3" key="1">
    <citation type="journal article" date="2024" name="Ann. Entomol. Soc. Am.">
        <title>Genomic analyses of the southern and eastern yellowjacket wasps (Hymenoptera: Vespidae) reveal evolutionary signatures of social life.</title>
        <authorList>
            <person name="Catto M.A."/>
            <person name="Caine P.B."/>
            <person name="Orr S.E."/>
            <person name="Hunt B.G."/>
            <person name="Goodisman M.A.D."/>
        </authorList>
    </citation>
    <scope>NUCLEOTIDE SEQUENCE [LARGE SCALE GENOMIC DNA]</scope>
    <source>
        <strain evidence="2">233</strain>
        <tissue evidence="2">Head and thorax</tissue>
    </source>
</reference>
<name>A0ABD2ADZ1_VESSQ</name>
<dbReference type="EMBL" id="JAUDFV010000151">
    <property type="protein sequence ID" value="KAL2718834.1"/>
    <property type="molecule type" value="Genomic_DNA"/>
</dbReference>